<dbReference type="GO" id="GO:0005085">
    <property type="term" value="F:guanyl-nucleotide exchange factor activity"/>
    <property type="evidence" value="ECO:0000318"/>
    <property type="project" value="GO_Central"/>
</dbReference>
<accession>A9V3X0</accession>
<evidence type="ECO:0000256" key="2">
    <source>
        <dbReference type="ARBA" id="ARBA00022658"/>
    </source>
</evidence>
<dbReference type="GO" id="GO:0007264">
    <property type="term" value="P:small GTPase-mediated signal transduction"/>
    <property type="evidence" value="ECO:0007669"/>
    <property type="project" value="InterPro"/>
</dbReference>
<evidence type="ECO:0000313" key="4">
    <source>
        <dbReference type="EMBL" id="EDQ87878.1"/>
    </source>
</evidence>
<dbReference type="GO" id="GO:0015031">
    <property type="term" value="P:protein transport"/>
    <property type="evidence" value="ECO:0007669"/>
    <property type="project" value="UniProtKB-KW"/>
</dbReference>
<dbReference type="GO" id="GO:0006892">
    <property type="term" value="P:post-Golgi vesicle-mediated transport"/>
    <property type="evidence" value="ECO:0000318"/>
    <property type="project" value="GO_Central"/>
</dbReference>
<dbReference type="InParanoid" id="A9V3X0"/>
<keyword evidence="1" id="KW-0813">Transport</keyword>
<dbReference type="PROSITE" id="PS51796">
    <property type="entry name" value="MSS4"/>
    <property type="match status" value="1"/>
</dbReference>
<dbReference type="Gene3D" id="2.170.150.10">
    <property type="entry name" value="Metal Binding Protein, Guanine Nucleotide Exchange Factor, Chain A"/>
    <property type="match status" value="1"/>
</dbReference>
<dbReference type="SUPFAM" id="SSF51316">
    <property type="entry name" value="Mss4-like"/>
    <property type="match status" value="1"/>
</dbReference>
<dbReference type="PANTHER" id="PTHR13276">
    <property type="entry name" value="GUANINE NUCLEOTIDE EXCHANGE FACTOR MSS4"/>
    <property type="match status" value="1"/>
</dbReference>
<dbReference type="InterPro" id="IPR011323">
    <property type="entry name" value="Mss4/transl-control_tumour"/>
</dbReference>
<dbReference type="Proteomes" id="UP000001357">
    <property type="component" value="Unassembled WGS sequence"/>
</dbReference>
<dbReference type="GO" id="GO:0016020">
    <property type="term" value="C:membrane"/>
    <property type="evidence" value="ECO:0000318"/>
    <property type="project" value="GO_Central"/>
</dbReference>
<dbReference type="Pfam" id="PF04421">
    <property type="entry name" value="Mss4"/>
    <property type="match status" value="1"/>
</dbReference>
<organism evidence="4 5">
    <name type="scientific">Monosiga brevicollis</name>
    <name type="common">Choanoflagellate</name>
    <dbReference type="NCBI Taxonomy" id="81824"/>
    <lineage>
        <taxon>Eukaryota</taxon>
        <taxon>Choanoflagellata</taxon>
        <taxon>Craspedida</taxon>
        <taxon>Salpingoecidae</taxon>
        <taxon>Monosiga</taxon>
    </lineage>
</organism>
<dbReference type="FunFam" id="2.170.150.10:FF:000005">
    <property type="entry name" value="Guanine nucleotide exchange factor MSS4"/>
    <property type="match status" value="1"/>
</dbReference>
<proteinExistence type="predicted"/>
<dbReference type="RefSeq" id="XP_001747411.1">
    <property type="nucleotide sequence ID" value="XM_001747359.1"/>
</dbReference>
<protein>
    <recommendedName>
        <fullName evidence="6">Guanine nucleotide exchange factor MSS4</fullName>
    </recommendedName>
</protein>
<evidence type="ECO:0000313" key="5">
    <source>
        <dbReference type="Proteomes" id="UP000001357"/>
    </source>
</evidence>
<dbReference type="KEGG" id="mbr:MONBRDRAFT_33135"/>
<evidence type="ECO:0000256" key="1">
    <source>
        <dbReference type="ARBA" id="ARBA00022448"/>
    </source>
</evidence>
<dbReference type="GeneID" id="5892630"/>
<gene>
    <name evidence="4" type="ORF">MONBRDRAFT_33135</name>
</gene>
<dbReference type="FunCoup" id="A9V3X0">
    <property type="interactions" value="476"/>
</dbReference>
<reference evidence="4 5" key="1">
    <citation type="journal article" date="2008" name="Nature">
        <title>The genome of the choanoflagellate Monosiga brevicollis and the origin of metazoans.</title>
        <authorList>
            <consortium name="JGI Sequencing"/>
            <person name="King N."/>
            <person name="Westbrook M.J."/>
            <person name="Young S.L."/>
            <person name="Kuo A."/>
            <person name="Abedin M."/>
            <person name="Chapman J."/>
            <person name="Fairclough S."/>
            <person name="Hellsten U."/>
            <person name="Isogai Y."/>
            <person name="Letunic I."/>
            <person name="Marr M."/>
            <person name="Pincus D."/>
            <person name="Putnam N."/>
            <person name="Rokas A."/>
            <person name="Wright K.J."/>
            <person name="Zuzow R."/>
            <person name="Dirks W."/>
            <person name="Good M."/>
            <person name="Goodstein D."/>
            <person name="Lemons D."/>
            <person name="Li W."/>
            <person name="Lyons J.B."/>
            <person name="Morris A."/>
            <person name="Nichols S."/>
            <person name="Richter D.J."/>
            <person name="Salamov A."/>
            <person name="Bork P."/>
            <person name="Lim W.A."/>
            <person name="Manning G."/>
            <person name="Miller W.T."/>
            <person name="McGinnis W."/>
            <person name="Shapiro H."/>
            <person name="Tjian R."/>
            <person name="Grigoriev I.V."/>
            <person name="Rokhsar D."/>
        </authorList>
    </citation>
    <scope>NUCLEOTIDE SEQUENCE [LARGE SCALE GENOMIC DNA]</scope>
    <source>
        <strain evidence="5">MX1 / ATCC 50154</strain>
    </source>
</reference>
<sequence>MATSEPASSLADLPNSDQGFDRAVLVNESNGNILRIRCCFCNSPVFSKSAATATHTPVQLPKMVQRGAEGETVTDTCEHWWQVKDMYDFDNVGFSKTVDGVKYLACADCEIGPIGYHDPSAEPKTFNIAHARIRYTES</sequence>
<keyword evidence="2" id="KW-0344">Guanine-nucleotide releasing factor</keyword>
<dbReference type="EMBL" id="CH991557">
    <property type="protein sequence ID" value="EDQ87878.1"/>
    <property type="molecule type" value="Genomic_DNA"/>
</dbReference>
<dbReference type="AlphaFoldDB" id="A9V3X0"/>
<dbReference type="eggNOG" id="KOG4113">
    <property type="taxonomic scope" value="Eukaryota"/>
</dbReference>
<dbReference type="PANTHER" id="PTHR13276:SF0">
    <property type="entry name" value="GUANINE NUCLEOTIDE EXCHANGE FACTOR MSS4"/>
    <property type="match status" value="1"/>
</dbReference>
<dbReference type="InterPro" id="IPR011057">
    <property type="entry name" value="Mss4-like_sf"/>
</dbReference>
<dbReference type="GO" id="GO:0005829">
    <property type="term" value="C:cytosol"/>
    <property type="evidence" value="ECO:0000318"/>
    <property type="project" value="GO_Central"/>
</dbReference>
<evidence type="ECO:0000256" key="3">
    <source>
        <dbReference type="ARBA" id="ARBA00022927"/>
    </source>
</evidence>
<name>A9V3X0_MONBE</name>
<dbReference type="InterPro" id="IPR007515">
    <property type="entry name" value="Mss4"/>
</dbReference>
<evidence type="ECO:0008006" key="6">
    <source>
        <dbReference type="Google" id="ProtNLM"/>
    </source>
</evidence>
<keyword evidence="3" id="KW-0653">Protein transport</keyword>
<dbReference type="STRING" id="81824.A9V3X0"/>
<dbReference type="OMA" id="VPLMMQK"/>
<keyword evidence="5" id="KW-1185">Reference proteome</keyword>
<dbReference type="GO" id="GO:0008270">
    <property type="term" value="F:zinc ion binding"/>
    <property type="evidence" value="ECO:0000318"/>
    <property type="project" value="GO_Central"/>
</dbReference>